<evidence type="ECO:0000256" key="1">
    <source>
        <dbReference type="SAM" id="Phobius"/>
    </source>
</evidence>
<gene>
    <name evidence="2" type="ORF">AEAE_0103</name>
</gene>
<protein>
    <submittedName>
        <fullName evidence="2">Serine/threonine protein phosphatase</fullName>
    </submittedName>
</protein>
<keyword evidence="3" id="KW-1185">Reference proteome</keyword>
<evidence type="ECO:0000313" key="2">
    <source>
        <dbReference type="EMBL" id="OZG56794.1"/>
    </source>
</evidence>
<comment type="caution">
    <text evidence="2">The sequence shown here is derived from an EMBL/GenBank/DDBJ whole genome shotgun (WGS) entry which is preliminary data.</text>
</comment>
<dbReference type="GO" id="GO:0005737">
    <property type="term" value="C:cytoplasm"/>
    <property type="evidence" value="ECO:0007669"/>
    <property type="project" value="TreeGrafter"/>
</dbReference>
<accession>A0A261FCF2</accession>
<dbReference type="OrthoDB" id="9816081at2"/>
<dbReference type="GO" id="GO:0016788">
    <property type="term" value="F:hydrolase activity, acting on ester bonds"/>
    <property type="evidence" value="ECO:0007669"/>
    <property type="project" value="TreeGrafter"/>
</dbReference>
<proteinExistence type="predicted"/>
<dbReference type="RefSeq" id="WP_094689231.1">
    <property type="nucleotide sequence ID" value="NZ_JACBYZ010000001.1"/>
</dbReference>
<keyword evidence="1" id="KW-0812">Transmembrane</keyword>
<dbReference type="EMBL" id="MWWU01000001">
    <property type="protein sequence ID" value="OZG56794.1"/>
    <property type="molecule type" value="Genomic_DNA"/>
</dbReference>
<dbReference type="InterPro" id="IPR029052">
    <property type="entry name" value="Metallo-depent_PP-like"/>
</dbReference>
<keyword evidence="1" id="KW-1133">Transmembrane helix</keyword>
<dbReference type="Proteomes" id="UP000228976">
    <property type="component" value="Unassembled WGS sequence"/>
</dbReference>
<sequence>MNSPTMSSAGHLPNATSVSMRLGRLQFHRSGKFRVLQVADIQEGVKVSADMIHLLQKACDEARPDLVIFTGNQIKGYDKAFAPTFRNRRWASGWNGAYSATVQVAGGAAGTLKKAMAGNQPEAAGASRLPVDPLEHTRKLVREQAEQFLKPLIERHIPFAITYGNHDFQCGLSTAELDAIYRQFPGCLNPEVGEKHSVAISGQYVPASGMSRQVAYGVEPGTFALPVWDLPNNTAEDLSVRVARAVYHGAIPSQAEAQQAQENKDDAPVLNLVVLNSGDYAREGGYGTPSERALEWLRQLPQIISTDQSAASAIPAALFQHFPLPQYYDLLLRVEPTHDGAIQGYRTHGQNCYVLNPELVEEGSKLGEGISCPDEDCGEYDILRATHVGAIFTGHDHRNAFVGRLPKSSVKMCATPTSGFGSYGPPAAERAIRLVEFDIRHPESPRTKLLYFADIVGETPGSRSVYTFVNSHVPVNVAQTKDALRKSGKVAKKAAGVAAGLALLAGALTAVGARLRGKK</sequence>
<name>A0A261FCF2_9BIFI</name>
<dbReference type="AlphaFoldDB" id="A0A261FCF2"/>
<dbReference type="PANTHER" id="PTHR32440">
    <property type="entry name" value="PHOSPHATASE DCR2-RELATED-RELATED"/>
    <property type="match status" value="1"/>
</dbReference>
<dbReference type="SUPFAM" id="SSF56300">
    <property type="entry name" value="Metallo-dependent phosphatases"/>
    <property type="match status" value="1"/>
</dbReference>
<feature type="transmembrane region" description="Helical" evidence="1">
    <location>
        <begin position="494"/>
        <end position="513"/>
    </location>
</feature>
<evidence type="ECO:0000313" key="3">
    <source>
        <dbReference type="Proteomes" id="UP000228976"/>
    </source>
</evidence>
<dbReference type="PANTHER" id="PTHR32440:SF11">
    <property type="entry name" value="METALLOPHOSPHOESTERASE DOMAIN-CONTAINING PROTEIN"/>
    <property type="match status" value="1"/>
</dbReference>
<reference evidence="2 3" key="1">
    <citation type="journal article" date="2017" name="BMC Genomics">
        <title>Comparative genomic and phylogenomic analyses of the Bifidobacteriaceae family.</title>
        <authorList>
            <person name="Lugli G.A."/>
            <person name="Milani C."/>
            <person name="Turroni F."/>
            <person name="Duranti S."/>
            <person name="Mancabelli L."/>
            <person name="Mangifesta M."/>
            <person name="Ferrario C."/>
            <person name="Modesto M."/>
            <person name="Mattarelli P."/>
            <person name="Jiri K."/>
            <person name="van Sinderen D."/>
            <person name="Ventura M."/>
        </authorList>
    </citation>
    <scope>NUCLEOTIDE SEQUENCE [LARGE SCALE GENOMIC DNA]</scope>
    <source>
        <strain evidence="2 3">LMG 21773</strain>
    </source>
</reference>
<keyword evidence="1" id="KW-0472">Membrane</keyword>
<organism evidence="2 3">
    <name type="scientific">Aeriscardovia aeriphila</name>
    <dbReference type="NCBI Taxonomy" id="218139"/>
    <lineage>
        <taxon>Bacteria</taxon>
        <taxon>Bacillati</taxon>
        <taxon>Actinomycetota</taxon>
        <taxon>Actinomycetes</taxon>
        <taxon>Bifidobacteriales</taxon>
        <taxon>Bifidobacteriaceae</taxon>
        <taxon>Aeriscardovia</taxon>
    </lineage>
</organism>